<reference evidence="1" key="1">
    <citation type="submission" date="2020-10" db="EMBL/GenBank/DDBJ databases">
        <authorList>
            <person name="Gilroy R."/>
        </authorList>
    </citation>
    <scope>NUCLEOTIDE SEQUENCE</scope>
    <source>
        <strain evidence="1">ChiSjej6B24-2974</strain>
    </source>
</reference>
<protein>
    <submittedName>
        <fullName evidence="1">Sporulation protein YqfD</fullName>
    </submittedName>
</protein>
<evidence type="ECO:0000313" key="2">
    <source>
        <dbReference type="Proteomes" id="UP000824260"/>
    </source>
</evidence>
<dbReference type="InterPro" id="IPR010690">
    <property type="entry name" value="YqfD"/>
</dbReference>
<name>A0A9D1CVR3_9FIRM</name>
<accession>A0A9D1CVR3</accession>
<comment type="caution">
    <text evidence="1">The sequence shown here is derived from an EMBL/GenBank/DDBJ whole genome shotgun (WGS) entry which is preliminary data.</text>
</comment>
<organism evidence="1 2">
    <name type="scientific">Candidatus Pullichristensenella stercorigallinarum</name>
    <dbReference type="NCBI Taxonomy" id="2840909"/>
    <lineage>
        <taxon>Bacteria</taxon>
        <taxon>Bacillati</taxon>
        <taxon>Bacillota</taxon>
        <taxon>Clostridia</taxon>
        <taxon>Candidatus Pullichristensenella</taxon>
    </lineage>
</organism>
<evidence type="ECO:0000313" key="1">
    <source>
        <dbReference type="EMBL" id="HIQ81848.1"/>
    </source>
</evidence>
<proteinExistence type="predicted"/>
<dbReference type="Proteomes" id="UP000824260">
    <property type="component" value="Unassembled WGS sequence"/>
</dbReference>
<gene>
    <name evidence="1" type="ORF">IAA52_01965</name>
</gene>
<reference evidence="1" key="2">
    <citation type="journal article" date="2021" name="PeerJ">
        <title>Extensive microbial diversity within the chicken gut microbiome revealed by metagenomics and culture.</title>
        <authorList>
            <person name="Gilroy R."/>
            <person name="Ravi A."/>
            <person name="Getino M."/>
            <person name="Pursley I."/>
            <person name="Horton D.L."/>
            <person name="Alikhan N.F."/>
            <person name="Baker D."/>
            <person name="Gharbi K."/>
            <person name="Hall N."/>
            <person name="Watson M."/>
            <person name="Adriaenssens E.M."/>
            <person name="Foster-Nyarko E."/>
            <person name="Jarju S."/>
            <person name="Secka A."/>
            <person name="Antonio M."/>
            <person name="Oren A."/>
            <person name="Chaudhuri R.R."/>
            <person name="La Ragione R."/>
            <person name="Hildebrand F."/>
            <person name="Pallen M.J."/>
        </authorList>
    </citation>
    <scope>NUCLEOTIDE SEQUENCE</scope>
    <source>
        <strain evidence="1">ChiSjej6B24-2974</strain>
    </source>
</reference>
<dbReference type="EMBL" id="DVFZ01000020">
    <property type="protein sequence ID" value="HIQ81848.1"/>
    <property type="molecule type" value="Genomic_DNA"/>
</dbReference>
<dbReference type="Pfam" id="PF06898">
    <property type="entry name" value="YqfD"/>
    <property type="match status" value="1"/>
</dbReference>
<dbReference type="AlphaFoldDB" id="A0A9D1CVR3"/>
<sequence>MIRLRVEGLRLERLLERALAQGASFSHVEREGPRAMVFETGERGARVLRELCQRHSLRLEIQRVTGLNALKRFCLRRWTLLPGLALCALLLCAYTQHIWRVDVAFVGERAAAFDSAAVLEMLSEMGIRPGMPVRDVDTERIELTLAAESEEFSFVGARVQGVRLLVEVAPSLEAPEVYDLENARDLVAACDGIIVSVNAQSGVAAVKPGDTVRKGDVLIRGEERASAEETRGVAALGEVVARTWVEAEAEAELSRIERVYTGRTSTDSVLRLLDWSWPLSPGEAFAVCEAEVEYLPVGGLFLPLMIERTIYAEYEERAVPLDENAVREALSEQAFALAELEINALGANSLQIVDKWIDYSMIEEGRMRARAVVELHRDIATTRDALAQEG</sequence>